<dbReference type="InterPro" id="IPR034074">
    <property type="entry name" value="Y4bN_pept_dom"/>
</dbReference>
<organism evidence="3 4">
    <name type="scientific">Blautia hominis</name>
    <dbReference type="NCBI Taxonomy" id="2025493"/>
    <lineage>
        <taxon>Bacteria</taxon>
        <taxon>Bacillati</taxon>
        <taxon>Bacillota</taxon>
        <taxon>Clostridia</taxon>
        <taxon>Lachnospirales</taxon>
        <taxon>Lachnospiraceae</taxon>
        <taxon>Blautia</taxon>
    </lineage>
</organism>
<dbReference type="Gene3D" id="3.40.50.200">
    <property type="entry name" value="Peptidase S8/S53 domain"/>
    <property type="match status" value="1"/>
</dbReference>
<feature type="region of interest" description="Disordered" evidence="1">
    <location>
        <begin position="1"/>
        <end position="30"/>
    </location>
</feature>
<protein>
    <submittedName>
        <fullName evidence="3">S8 family peptidase</fullName>
    </submittedName>
</protein>
<proteinExistence type="predicted"/>
<reference evidence="3 4" key="1">
    <citation type="submission" date="2024-04" db="EMBL/GenBank/DDBJ databases">
        <title>Defined microbial consortia suppress multidrug-resistant proinflammatory Enterobacteriaceae via ecological control.</title>
        <authorList>
            <person name="Furuichi M."/>
            <person name="Kawaguchi T."/>
            <person name="Pust M."/>
            <person name="Yasuma K."/>
            <person name="Plichta D."/>
            <person name="Hasegawa N."/>
            <person name="Ohya T."/>
            <person name="Bhattarai S."/>
            <person name="Sasajima S."/>
            <person name="Aoto Y."/>
            <person name="Tuganbaev T."/>
            <person name="Yaginuma M."/>
            <person name="Ueda M."/>
            <person name="Okahashi N."/>
            <person name="Amafuji K."/>
            <person name="Kiridooshi Y."/>
            <person name="Sugita K."/>
            <person name="Strazar M."/>
            <person name="Skelly A."/>
            <person name="Suda W."/>
            <person name="Hattori M."/>
            <person name="Nakamoto N."/>
            <person name="Caballero S."/>
            <person name="Norman J."/>
            <person name="Olle B."/>
            <person name="Tanoue T."/>
            <person name="Arita M."/>
            <person name="Bucci V."/>
            <person name="Atarashi K."/>
            <person name="Xavier R."/>
            <person name="Honda K."/>
        </authorList>
    </citation>
    <scope>NUCLEOTIDE SEQUENCE [LARGE SCALE GENOMIC DNA]</scope>
    <source>
        <strain evidence="4">k04-0078-D8-1</strain>
    </source>
</reference>
<evidence type="ECO:0000256" key="1">
    <source>
        <dbReference type="SAM" id="MobiDB-lite"/>
    </source>
</evidence>
<dbReference type="EMBL" id="BAABYW010000001">
    <property type="protein sequence ID" value="GAA6410324.1"/>
    <property type="molecule type" value="Genomic_DNA"/>
</dbReference>
<dbReference type="InterPro" id="IPR000209">
    <property type="entry name" value="Peptidase_S8/S53_dom"/>
</dbReference>
<name>A0ABQ0BFT3_9FIRM</name>
<evidence type="ECO:0000259" key="2">
    <source>
        <dbReference type="Pfam" id="PF00082"/>
    </source>
</evidence>
<gene>
    <name evidence="3" type="ORF">K040078D81_44410</name>
</gene>
<dbReference type="Proteomes" id="UP001600943">
    <property type="component" value="Unassembled WGS sequence"/>
</dbReference>
<keyword evidence="4" id="KW-1185">Reference proteome</keyword>
<dbReference type="RefSeq" id="WP_390408685.1">
    <property type="nucleotide sequence ID" value="NZ_BAABYW010000001.1"/>
</dbReference>
<dbReference type="CDD" id="cd04847">
    <property type="entry name" value="Peptidases_S8_Subtilisin_like_2"/>
    <property type="match status" value="1"/>
</dbReference>
<comment type="caution">
    <text evidence="3">The sequence shown here is derived from an EMBL/GenBank/DDBJ whole genome shotgun (WGS) entry which is preliminary data.</text>
</comment>
<evidence type="ECO:0000313" key="4">
    <source>
        <dbReference type="Proteomes" id="UP001600943"/>
    </source>
</evidence>
<evidence type="ECO:0000313" key="3">
    <source>
        <dbReference type="EMBL" id="GAA6410324.1"/>
    </source>
</evidence>
<sequence>MNNILQLKGRFEQRPNSSKPGPPKLPKGRSVSSLHLIELSEQLKRILQYWETNTDISGALVSVHYTHIVAKSNRLKILLSENSKSPMESIRGVKFIWEPDEDGKEIQKHVFTHYVSLKAIEKTIEVLSETISVIKKYFNGNITSEETEKIAGTPANRFSEFSKSKFLNAVVDGFYVESFDIDRATEEITEESIITIYQTDIETKKLLSKFGIHIVDERIIDGTTLRLNPDEAKLLYNNASYLIAMSITDFSQLTRDEVLDDKEEPSNEESLIPHPTDEPVIGVIDTQFNEKVYFHEWVEYKNLLDPNIPLTAKDYEHGTEVSYIIVDGPQGNPALDDGCGRFRVRHFGVATHKGFSSFTVLKMIRNIVASNRDIKVWNLSLGSKLEIKPNFISPEAAELDRIQSEYDVIFVVAGTNIPDGETKKDMRIGSPADSLNSLVVNAVDFRGKSASYTRVGPVLSFFHKPDISYYGGDGSSYMDKMVVCRDDMGAAYVSGTSFAAPWISRKLAYLIHIMGLSREVAKALLIDAAAGWNRKDDVSHSIGYGVVPKHISDIMKSSNDEIRFILTGASEEYETYTYNLPVPIVDNAHPFYARATLVYFPQCDRNQGVDYTSTEMDIHFGRVVVENRKAKIKPIDNNQQSEDKLITLYEEDARKMYRKWDNIKHISEEIKERKIPRKAYASGLWGLKINTKERLQRRKEPLQFGVVVTLKEMNGVNRIDDFIKMCMARGWLVNQLDIENQLDVYAKAEEDIVFE</sequence>
<dbReference type="Pfam" id="PF00082">
    <property type="entry name" value="Peptidase_S8"/>
    <property type="match status" value="1"/>
</dbReference>
<dbReference type="InterPro" id="IPR036852">
    <property type="entry name" value="Peptidase_S8/S53_dom_sf"/>
</dbReference>
<feature type="domain" description="Peptidase S8/S53" evidence="2">
    <location>
        <begin position="278"/>
        <end position="545"/>
    </location>
</feature>
<dbReference type="SUPFAM" id="SSF52743">
    <property type="entry name" value="Subtilisin-like"/>
    <property type="match status" value="1"/>
</dbReference>
<accession>A0ABQ0BFT3</accession>